<evidence type="ECO:0000313" key="3">
    <source>
        <dbReference type="Proteomes" id="UP001066276"/>
    </source>
</evidence>
<organism evidence="2 3">
    <name type="scientific">Pleurodeles waltl</name>
    <name type="common">Iberian ribbed newt</name>
    <dbReference type="NCBI Taxonomy" id="8319"/>
    <lineage>
        <taxon>Eukaryota</taxon>
        <taxon>Metazoa</taxon>
        <taxon>Chordata</taxon>
        <taxon>Craniata</taxon>
        <taxon>Vertebrata</taxon>
        <taxon>Euteleostomi</taxon>
        <taxon>Amphibia</taxon>
        <taxon>Batrachia</taxon>
        <taxon>Caudata</taxon>
        <taxon>Salamandroidea</taxon>
        <taxon>Salamandridae</taxon>
        <taxon>Pleurodelinae</taxon>
        <taxon>Pleurodeles</taxon>
    </lineage>
</organism>
<protein>
    <submittedName>
        <fullName evidence="2">Uncharacterized protein</fullName>
    </submittedName>
</protein>
<dbReference type="EMBL" id="JANPWB010000005">
    <property type="protein sequence ID" value="KAJ1189650.1"/>
    <property type="molecule type" value="Genomic_DNA"/>
</dbReference>
<evidence type="ECO:0000256" key="1">
    <source>
        <dbReference type="SAM" id="MobiDB-lite"/>
    </source>
</evidence>
<name>A0AAV7UKW0_PLEWA</name>
<comment type="caution">
    <text evidence="2">The sequence shown here is derived from an EMBL/GenBank/DDBJ whole genome shotgun (WGS) entry which is preliminary data.</text>
</comment>
<reference evidence="2" key="1">
    <citation type="journal article" date="2022" name="bioRxiv">
        <title>Sequencing and chromosome-scale assembly of the giantPleurodeles waltlgenome.</title>
        <authorList>
            <person name="Brown T."/>
            <person name="Elewa A."/>
            <person name="Iarovenko S."/>
            <person name="Subramanian E."/>
            <person name="Araus A.J."/>
            <person name="Petzold A."/>
            <person name="Susuki M."/>
            <person name="Suzuki K.-i.T."/>
            <person name="Hayashi T."/>
            <person name="Toyoda A."/>
            <person name="Oliveira C."/>
            <person name="Osipova E."/>
            <person name="Leigh N.D."/>
            <person name="Simon A."/>
            <person name="Yun M.H."/>
        </authorList>
    </citation>
    <scope>NUCLEOTIDE SEQUENCE</scope>
    <source>
        <strain evidence="2">20211129_DDA</strain>
        <tissue evidence="2">Liver</tissue>
    </source>
</reference>
<dbReference type="AlphaFoldDB" id="A0AAV7UKW0"/>
<gene>
    <name evidence="2" type="ORF">NDU88_006394</name>
</gene>
<evidence type="ECO:0000313" key="2">
    <source>
        <dbReference type="EMBL" id="KAJ1189650.1"/>
    </source>
</evidence>
<feature type="compositionally biased region" description="Basic and acidic residues" evidence="1">
    <location>
        <begin position="31"/>
        <end position="44"/>
    </location>
</feature>
<accession>A0AAV7UKW0</accession>
<sequence length="110" mass="12412">MSHLNRRSAPAPPRITRWLPRPPNCPARWGRGREQRSIKKEGGPVKETPLAPRRHPFLTHRSPPASYRGTPSRALAIDRVRPSPLSVPRGPAREAISATPQQHRRRRSGC</sequence>
<dbReference type="Proteomes" id="UP001066276">
    <property type="component" value="Chromosome 3_1"/>
</dbReference>
<keyword evidence="3" id="KW-1185">Reference proteome</keyword>
<feature type="region of interest" description="Disordered" evidence="1">
    <location>
        <begin position="1"/>
        <end position="110"/>
    </location>
</feature>
<proteinExistence type="predicted"/>